<feature type="transmembrane region" description="Helical" evidence="1">
    <location>
        <begin position="72"/>
        <end position="95"/>
    </location>
</feature>
<name>A0A8J8SJE0_9FIRM</name>
<keyword evidence="1" id="KW-1133">Transmembrane helix</keyword>
<evidence type="ECO:0000313" key="2">
    <source>
        <dbReference type="EMBL" id="QUI25424.1"/>
    </source>
</evidence>
<protein>
    <submittedName>
        <fullName evidence="2">Uncharacterized protein</fullName>
    </submittedName>
</protein>
<dbReference type="RefSeq" id="WP_212696129.1">
    <property type="nucleotide sequence ID" value="NZ_CP058649.1"/>
</dbReference>
<dbReference type="EMBL" id="CP058649">
    <property type="protein sequence ID" value="QUI25424.1"/>
    <property type="molecule type" value="Genomic_DNA"/>
</dbReference>
<organism evidence="2 3">
    <name type="scientific">Vallitalea pronyensis</name>
    <dbReference type="NCBI Taxonomy" id="1348613"/>
    <lineage>
        <taxon>Bacteria</taxon>
        <taxon>Bacillati</taxon>
        <taxon>Bacillota</taxon>
        <taxon>Clostridia</taxon>
        <taxon>Lachnospirales</taxon>
        <taxon>Vallitaleaceae</taxon>
        <taxon>Vallitalea</taxon>
    </lineage>
</organism>
<gene>
    <name evidence="2" type="ORF">HZI73_25390</name>
</gene>
<feature type="transmembrane region" description="Helical" evidence="1">
    <location>
        <begin position="36"/>
        <end position="60"/>
    </location>
</feature>
<reference evidence="2" key="1">
    <citation type="submission" date="2020-07" db="EMBL/GenBank/DDBJ databases">
        <title>Vallitalea pronyensis genome.</title>
        <authorList>
            <person name="Postec A."/>
        </authorList>
    </citation>
    <scope>NUCLEOTIDE SEQUENCE</scope>
    <source>
        <strain evidence="2">FatNI3</strain>
    </source>
</reference>
<sequence>MGIMILFLVIGGGMSCGIFYMIYGKKRKQDKLSSSLFIKLPLVFGIINSIMAISFFLLYLYDSTLFINEENIVWNFATVLFTLFTIYFYILAPLISIGELMVTMLLKRDGIISLKYFYMSITTNAIACITLLTLTYIIFN</sequence>
<feature type="transmembrane region" description="Helical" evidence="1">
    <location>
        <begin position="6"/>
        <end position="24"/>
    </location>
</feature>
<accession>A0A8J8SJE0</accession>
<proteinExistence type="predicted"/>
<evidence type="ECO:0000313" key="3">
    <source>
        <dbReference type="Proteomes" id="UP000683246"/>
    </source>
</evidence>
<keyword evidence="1" id="KW-0472">Membrane</keyword>
<keyword evidence="3" id="KW-1185">Reference proteome</keyword>
<keyword evidence="1" id="KW-0812">Transmembrane</keyword>
<evidence type="ECO:0000256" key="1">
    <source>
        <dbReference type="SAM" id="Phobius"/>
    </source>
</evidence>
<dbReference type="AlphaFoldDB" id="A0A8J8SJE0"/>
<feature type="transmembrane region" description="Helical" evidence="1">
    <location>
        <begin position="116"/>
        <end position="139"/>
    </location>
</feature>
<dbReference type="Proteomes" id="UP000683246">
    <property type="component" value="Chromosome"/>
</dbReference>
<dbReference type="KEGG" id="vpy:HZI73_25390"/>